<dbReference type="PANTHER" id="PTHR13946">
    <property type="entry name" value="DNA-DIRECTED RNA POLYMERASE I,II,III"/>
    <property type="match status" value="1"/>
</dbReference>
<dbReference type="GO" id="GO:0006366">
    <property type="term" value="P:transcription by RNA polymerase II"/>
    <property type="evidence" value="ECO:0007669"/>
    <property type="project" value="InterPro"/>
</dbReference>
<dbReference type="GO" id="GO:0003899">
    <property type="term" value="F:DNA-directed RNA polymerase activity"/>
    <property type="evidence" value="ECO:0007669"/>
    <property type="project" value="InterPro"/>
</dbReference>
<dbReference type="CDD" id="cd06926">
    <property type="entry name" value="RNAP_II_RPB11"/>
    <property type="match status" value="1"/>
</dbReference>
<sequence>MANAPERFDAVVLPDNVAKISMEVDNKLVNAVTLKIEREDHTIGNLLRMQLLRDPDVIYAGYRHPHPLTHHILLRVQTKAGLDSDSPVKAITTAMQDLRSELSLLDERFKQALRARQGQEGAPFGFQ</sequence>
<accession>A0A7S1XH81</accession>
<keyword evidence="6" id="KW-0175">Coiled coil</keyword>
<dbReference type="InterPro" id="IPR022905">
    <property type="entry name" value="Rpo11-like"/>
</dbReference>
<dbReference type="InterPro" id="IPR009025">
    <property type="entry name" value="RBP11-like_dimer"/>
</dbReference>
<dbReference type="PANTHER" id="PTHR13946:SF16">
    <property type="entry name" value="DNA-DIRECTED RNA POLYMERASE II SUBUNIT RPB11"/>
    <property type="match status" value="1"/>
</dbReference>
<dbReference type="InterPro" id="IPR036603">
    <property type="entry name" value="RBP11-like"/>
</dbReference>
<proteinExistence type="inferred from homology"/>
<evidence type="ECO:0000256" key="2">
    <source>
        <dbReference type="ARBA" id="ARBA00022478"/>
    </source>
</evidence>
<evidence type="ECO:0000256" key="6">
    <source>
        <dbReference type="SAM" id="Coils"/>
    </source>
</evidence>
<dbReference type="EMBL" id="HBGH01016749">
    <property type="protein sequence ID" value="CAD9237181.1"/>
    <property type="molecule type" value="Transcribed_RNA"/>
</dbReference>
<comment type="subcellular location">
    <subcellularLocation>
        <location evidence="1">Nucleus</location>
    </subcellularLocation>
</comment>
<organism evidence="8">
    <name type="scientific">Compsopogon caeruleus</name>
    <dbReference type="NCBI Taxonomy" id="31354"/>
    <lineage>
        <taxon>Eukaryota</taxon>
        <taxon>Rhodophyta</taxon>
        <taxon>Compsopogonophyceae</taxon>
        <taxon>Compsopogonales</taxon>
        <taxon>Compsopogonaceae</taxon>
        <taxon>Compsopogon</taxon>
    </lineage>
</organism>
<keyword evidence="4" id="KW-0539">Nucleus</keyword>
<dbReference type="Pfam" id="PF13656">
    <property type="entry name" value="RNA_pol_L_2"/>
    <property type="match status" value="1"/>
</dbReference>
<keyword evidence="2" id="KW-0240">DNA-directed RNA polymerase</keyword>
<evidence type="ECO:0000256" key="1">
    <source>
        <dbReference type="ARBA" id="ARBA00004123"/>
    </source>
</evidence>
<dbReference type="GO" id="GO:0046983">
    <property type="term" value="F:protein dimerization activity"/>
    <property type="evidence" value="ECO:0007669"/>
    <property type="project" value="InterPro"/>
</dbReference>
<evidence type="ECO:0000256" key="4">
    <source>
        <dbReference type="ARBA" id="ARBA00023242"/>
    </source>
</evidence>
<dbReference type="HAMAP" id="MF_00261">
    <property type="entry name" value="RNApol_arch_Rpo11"/>
    <property type="match status" value="1"/>
</dbReference>
<dbReference type="InterPro" id="IPR008193">
    <property type="entry name" value="RNA_pol_Rpb11_13-16kDa_CS"/>
</dbReference>
<evidence type="ECO:0000313" key="8">
    <source>
        <dbReference type="EMBL" id="CAD9237181.1"/>
    </source>
</evidence>
<reference evidence="8" key="1">
    <citation type="submission" date="2021-01" db="EMBL/GenBank/DDBJ databases">
        <authorList>
            <person name="Corre E."/>
            <person name="Pelletier E."/>
            <person name="Niang G."/>
            <person name="Scheremetjew M."/>
            <person name="Finn R."/>
            <person name="Kale V."/>
            <person name="Holt S."/>
            <person name="Cochrane G."/>
            <person name="Meng A."/>
            <person name="Brown T."/>
            <person name="Cohen L."/>
        </authorList>
    </citation>
    <scope>NUCLEOTIDE SEQUENCE</scope>
    <source>
        <strain evidence="8">SAG 36.94</strain>
    </source>
</reference>
<dbReference type="AlphaFoldDB" id="A0A7S1XH81"/>
<comment type="similarity">
    <text evidence="5">Belongs to the archaeal Rpo11/eukaryotic RPB11/RPC19 RNA polymerase subunit family.</text>
</comment>
<feature type="coiled-coil region" evidence="6">
    <location>
        <begin position="88"/>
        <end position="115"/>
    </location>
</feature>
<dbReference type="GO" id="GO:0005665">
    <property type="term" value="C:RNA polymerase II, core complex"/>
    <property type="evidence" value="ECO:0007669"/>
    <property type="project" value="InterPro"/>
</dbReference>
<dbReference type="GO" id="GO:0003677">
    <property type="term" value="F:DNA binding"/>
    <property type="evidence" value="ECO:0007669"/>
    <property type="project" value="InterPro"/>
</dbReference>
<protein>
    <recommendedName>
        <fullName evidence="7">DNA-directed RNA polymerase RBP11-like dimerisation domain-containing protein</fullName>
    </recommendedName>
</protein>
<dbReference type="Gene3D" id="3.30.1360.10">
    <property type="entry name" value="RNA polymerase, RBP11-like subunit"/>
    <property type="match status" value="1"/>
</dbReference>
<evidence type="ECO:0000256" key="5">
    <source>
        <dbReference type="ARBA" id="ARBA00025751"/>
    </source>
</evidence>
<gene>
    <name evidence="8" type="ORF">CCAE0312_LOCUS9279</name>
</gene>
<feature type="domain" description="DNA-directed RNA polymerase RBP11-like dimerisation" evidence="7">
    <location>
        <begin position="32"/>
        <end position="105"/>
    </location>
</feature>
<evidence type="ECO:0000259" key="7">
    <source>
        <dbReference type="Pfam" id="PF13656"/>
    </source>
</evidence>
<evidence type="ECO:0000256" key="3">
    <source>
        <dbReference type="ARBA" id="ARBA00023163"/>
    </source>
</evidence>
<keyword evidence="3" id="KW-0804">Transcription</keyword>
<dbReference type="InterPro" id="IPR037685">
    <property type="entry name" value="RBP11"/>
</dbReference>
<dbReference type="PROSITE" id="PS01154">
    <property type="entry name" value="RNA_POL_L_13KD"/>
    <property type="match status" value="1"/>
</dbReference>
<name>A0A7S1XH81_9RHOD</name>
<dbReference type="SUPFAM" id="SSF55257">
    <property type="entry name" value="RBP11-like subunits of RNA polymerase"/>
    <property type="match status" value="1"/>
</dbReference>